<dbReference type="InterPro" id="IPR029055">
    <property type="entry name" value="Ntn_hydrolases_N"/>
</dbReference>
<keyword evidence="8" id="KW-0028">Amino-acid biosynthesis</keyword>
<dbReference type="Gene3D" id="3.40.50.620">
    <property type="entry name" value="HUPs"/>
    <property type="match status" value="1"/>
</dbReference>
<dbReference type="EC" id="6.3.5.4" evidence="3"/>
<dbReference type="EMBL" id="WIND01000011">
    <property type="protein sequence ID" value="MSU90625.1"/>
    <property type="molecule type" value="Genomic_DNA"/>
</dbReference>
<dbReference type="GO" id="GO:0004066">
    <property type="term" value="F:asparagine synthase (glutamine-hydrolyzing) activity"/>
    <property type="evidence" value="ECO:0007669"/>
    <property type="project" value="UniProtKB-EC"/>
</dbReference>
<dbReference type="InterPro" id="IPR051786">
    <property type="entry name" value="ASN_synthetase/amidase"/>
</dbReference>
<dbReference type="NCBIfam" id="TIGR01536">
    <property type="entry name" value="asn_synth_AEB"/>
    <property type="match status" value="1"/>
</dbReference>
<keyword evidence="6 8" id="KW-0315">Glutamine amidotransferase</keyword>
<evidence type="ECO:0000313" key="12">
    <source>
        <dbReference type="EMBL" id="MSU90625.1"/>
    </source>
</evidence>
<evidence type="ECO:0000313" key="13">
    <source>
        <dbReference type="Proteomes" id="UP000474957"/>
    </source>
</evidence>
<dbReference type="Pfam" id="PF00733">
    <property type="entry name" value="Asn_synthase"/>
    <property type="match status" value="1"/>
</dbReference>
<feature type="binding site" evidence="9">
    <location>
        <position position="105"/>
    </location>
    <ligand>
        <name>L-glutamine</name>
        <dbReference type="ChEBI" id="CHEBI:58359"/>
    </ligand>
</feature>
<comment type="pathway">
    <text evidence="1">Amino-acid biosynthesis; L-asparagine biosynthesis; L-asparagine from L-aspartate (L-Gln route): step 1/1.</text>
</comment>
<evidence type="ECO:0000256" key="6">
    <source>
        <dbReference type="ARBA" id="ARBA00022962"/>
    </source>
</evidence>
<evidence type="ECO:0000256" key="9">
    <source>
        <dbReference type="PIRSR" id="PIRSR001589-2"/>
    </source>
</evidence>
<dbReference type="Proteomes" id="UP000474957">
    <property type="component" value="Unassembled WGS sequence"/>
</dbReference>
<dbReference type="SUPFAM" id="SSF56235">
    <property type="entry name" value="N-terminal nucleophile aminohydrolases (Ntn hydrolases)"/>
    <property type="match status" value="1"/>
</dbReference>
<comment type="catalytic activity">
    <reaction evidence="7">
        <text>L-aspartate + L-glutamine + ATP + H2O = L-asparagine + L-glutamate + AMP + diphosphate + H(+)</text>
        <dbReference type="Rhea" id="RHEA:12228"/>
        <dbReference type="ChEBI" id="CHEBI:15377"/>
        <dbReference type="ChEBI" id="CHEBI:15378"/>
        <dbReference type="ChEBI" id="CHEBI:29985"/>
        <dbReference type="ChEBI" id="CHEBI:29991"/>
        <dbReference type="ChEBI" id="CHEBI:30616"/>
        <dbReference type="ChEBI" id="CHEBI:33019"/>
        <dbReference type="ChEBI" id="CHEBI:58048"/>
        <dbReference type="ChEBI" id="CHEBI:58359"/>
        <dbReference type="ChEBI" id="CHEBI:456215"/>
        <dbReference type="EC" id="6.3.5.4"/>
    </reaction>
</comment>
<evidence type="ECO:0000256" key="5">
    <source>
        <dbReference type="ARBA" id="ARBA00022840"/>
    </source>
</evidence>
<comment type="similarity">
    <text evidence="2">Belongs to the asparagine synthetase family.</text>
</comment>
<evidence type="ECO:0000256" key="8">
    <source>
        <dbReference type="PIRSR" id="PIRSR001589-1"/>
    </source>
</evidence>
<keyword evidence="4 9" id="KW-0547">Nucleotide-binding</keyword>
<organism evidence="12 13">
    <name type="scientific">Halovulum marinum</name>
    <dbReference type="NCBI Taxonomy" id="2662447"/>
    <lineage>
        <taxon>Bacteria</taxon>
        <taxon>Pseudomonadati</taxon>
        <taxon>Pseudomonadota</taxon>
        <taxon>Alphaproteobacteria</taxon>
        <taxon>Rhodobacterales</taxon>
        <taxon>Paracoccaceae</taxon>
        <taxon>Halovulum</taxon>
    </lineage>
</organism>
<keyword evidence="8" id="KW-0061">Asparagine biosynthesis</keyword>
<dbReference type="InterPro" id="IPR017932">
    <property type="entry name" value="GATase_2_dom"/>
</dbReference>
<dbReference type="GO" id="GO:0006529">
    <property type="term" value="P:asparagine biosynthetic process"/>
    <property type="evidence" value="ECO:0007669"/>
    <property type="project" value="UniProtKB-KW"/>
</dbReference>
<feature type="binding site" evidence="9">
    <location>
        <position position="293"/>
    </location>
    <ligand>
        <name>ATP</name>
        <dbReference type="ChEBI" id="CHEBI:30616"/>
    </ligand>
</feature>
<sequence>MCGIFGIAAFGARPDATALEAMRGALRHRGPDADGVAVAGGVGIGNVRLSILDLSHASDQPMLGADGDGDGDGDVALVQNGEIYNYVELREELIRAGAGFRTTGDTEVLLQAYLHWGPEFVTRLNGMFAIAVHDRRDGTLWLYRDRLGVKPLFLADTPQGVLFASEIKALLAAGVAARPSMPALAAFMAQGFVPPPATAFEGIVHLPPGSRARIDADGIAVERYWRLEDVAPDRALDAPAARAQVMELLDDATRLRLRSDAAFGAFLSGGLDSGTVVGLMARHMDRPVRSFSIGFEDPRFDETPHARAAAARFGAIHHTETAHPDIAALWPRFIYHCDQPHQDVSFMPTDLVSRLARREVKMVLTGDGGDELFAGYAKYLDLFPQGAAADLPKGWEDSYPRAIGLLTGDQPARLLRGALAQAWADADPFAPSADALRLAPAQDPVNRVLLADTALLLPGNNLVKPDRMAMANSLEVRSPFLDYRLAELAFRIPGELKLRGGTTKALLKDAVRPLLGPELTDRRKQMFTVPIGEWFQGALAPYCRAMLLDGRLAARGWLDADATAALVEAHLAGRENHTRQVRALISLEIWARLFLDRDPEMLAQATA</sequence>
<evidence type="ECO:0000256" key="10">
    <source>
        <dbReference type="PIRSR" id="PIRSR001589-3"/>
    </source>
</evidence>
<evidence type="ECO:0000256" key="3">
    <source>
        <dbReference type="ARBA" id="ARBA00012737"/>
    </source>
</evidence>
<name>A0A6L5Z3H3_9RHOB</name>
<dbReference type="GO" id="GO:0005524">
    <property type="term" value="F:ATP binding"/>
    <property type="evidence" value="ECO:0007669"/>
    <property type="project" value="UniProtKB-KW"/>
</dbReference>
<dbReference type="CDD" id="cd01991">
    <property type="entry name" value="Asn_synthase_B_C"/>
    <property type="match status" value="1"/>
</dbReference>
<comment type="caution">
    <text evidence="12">The sequence shown here is derived from an EMBL/GenBank/DDBJ whole genome shotgun (WGS) entry which is preliminary data.</text>
</comment>
<dbReference type="GO" id="GO:0005829">
    <property type="term" value="C:cytosol"/>
    <property type="evidence" value="ECO:0007669"/>
    <property type="project" value="TreeGrafter"/>
</dbReference>
<dbReference type="PROSITE" id="PS51278">
    <property type="entry name" value="GATASE_TYPE_2"/>
    <property type="match status" value="1"/>
</dbReference>
<dbReference type="Gene3D" id="3.60.20.10">
    <property type="entry name" value="Glutamine Phosphoribosylpyrophosphate, subunit 1, domain 1"/>
    <property type="match status" value="1"/>
</dbReference>
<evidence type="ECO:0000256" key="1">
    <source>
        <dbReference type="ARBA" id="ARBA00005187"/>
    </source>
</evidence>
<dbReference type="InterPro" id="IPR001962">
    <property type="entry name" value="Asn_synthase"/>
</dbReference>
<dbReference type="PIRSF" id="PIRSF001589">
    <property type="entry name" value="Asn_synthetase_glu-h"/>
    <property type="match status" value="1"/>
</dbReference>
<dbReference type="InterPro" id="IPR006426">
    <property type="entry name" value="Asn_synth_AEB"/>
</dbReference>
<evidence type="ECO:0000256" key="4">
    <source>
        <dbReference type="ARBA" id="ARBA00022741"/>
    </source>
</evidence>
<feature type="site" description="Important for beta-aspartyl-AMP intermediate formation" evidence="10">
    <location>
        <position position="367"/>
    </location>
</feature>
<evidence type="ECO:0000256" key="2">
    <source>
        <dbReference type="ARBA" id="ARBA00005752"/>
    </source>
</evidence>
<proteinExistence type="inferred from homology"/>
<dbReference type="InterPro" id="IPR014729">
    <property type="entry name" value="Rossmann-like_a/b/a_fold"/>
</dbReference>
<keyword evidence="5 9" id="KW-0067">ATP-binding</keyword>
<accession>A0A6L5Z3H3</accession>
<dbReference type="RefSeq" id="WP_154447117.1">
    <property type="nucleotide sequence ID" value="NZ_WIND01000011.1"/>
</dbReference>
<feature type="active site" description="For GATase activity" evidence="8">
    <location>
        <position position="2"/>
    </location>
</feature>
<evidence type="ECO:0000259" key="11">
    <source>
        <dbReference type="PROSITE" id="PS51278"/>
    </source>
</evidence>
<evidence type="ECO:0000256" key="7">
    <source>
        <dbReference type="ARBA" id="ARBA00048741"/>
    </source>
</evidence>
<dbReference type="Pfam" id="PF13537">
    <property type="entry name" value="GATase_7"/>
    <property type="match status" value="1"/>
</dbReference>
<protein>
    <recommendedName>
        <fullName evidence="3">asparagine synthase (glutamine-hydrolyzing)</fullName>
        <ecNumber evidence="3">6.3.5.4</ecNumber>
    </recommendedName>
</protein>
<dbReference type="SUPFAM" id="SSF52402">
    <property type="entry name" value="Adenine nucleotide alpha hydrolases-like"/>
    <property type="match status" value="1"/>
</dbReference>
<dbReference type="CDD" id="cd00712">
    <property type="entry name" value="AsnB"/>
    <property type="match status" value="1"/>
</dbReference>
<gene>
    <name evidence="12" type="primary">asnB</name>
    <name evidence="12" type="ORF">GE300_13545</name>
</gene>
<keyword evidence="13" id="KW-1185">Reference proteome</keyword>
<dbReference type="PANTHER" id="PTHR43284">
    <property type="entry name" value="ASPARAGINE SYNTHETASE (GLUTAMINE-HYDROLYZING)"/>
    <property type="match status" value="1"/>
</dbReference>
<dbReference type="InterPro" id="IPR033738">
    <property type="entry name" value="AsnB_N"/>
</dbReference>
<dbReference type="PANTHER" id="PTHR43284:SF1">
    <property type="entry name" value="ASPARAGINE SYNTHETASE"/>
    <property type="match status" value="1"/>
</dbReference>
<keyword evidence="12" id="KW-0436">Ligase</keyword>
<dbReference type="AlphaFoldDB" id="A0A6L5Z3H3"/>
<reference evidence="12 13" key="1">
    <citation type="submission" date="2019-10" db="EMBL/GenBank/DDBJ databases">
        <title>Cognatihalovulum marinum gen. nov. sp. nov., a new member of the family Rhodobacteraceae isolated from deep seawater of the Northwest Indian Ocean.</title>
        <authorList>
            <person name="Ruan C."/>
            <person name="Wang J."/>
            <person name="Zheng X."/>
            <person name="Song L."/>
            <person name="Zhu Y."/>
            <person name="Huang Y."/>
            <person name="Lu Z."/>
            <person name="Du W."/>
            <person name="Huang L."/>
            <person name="Dai X."/>
        </authorList>
    </citation>
    <scope>NUCLEOTIDE SEQUENCE [LARGE SCALE GENOMIC DNA]</scope>
    <source>
        <strain evidence="12 13">2CG4</strain>
    </source>
</reference>
<feature type="domain" description="Glutamine amidotransferase type-2" evidence="11">
    <location>
        <begin position="2"/>
        <end position="217"/>
    </location>
</feature>